<keyword evidence="1" id="KW-0472">Membrane</keyword>
<dbReference type="InParanoid" id="C3XUH8"/>
<feature type="transmembrane region" description="Helical" evidence="1">
    <location>
        <begin position="12"/>
        <end position="34"/>
    </location>
</feature>
<keyword evidence="1" id="KW-0812">Transmembrane</keyword>
<evidence type="ECO:0008006" key="3">
    <source>
        <dbReference type="Google" id="ProtNLM"/>
    </source>
</evidence>
<dbReference type="AlphaFoldDB" id="C3XUH8"/>
<gene>
    <name evidence="2" type="ORF">BRAFLDRAFT_120969</name>
</gene>
<dbReference type="EMBL" id="GG666464">
    <property type="protein sequence ID" value="EEN68552.1"/>
    <property type="molecule type" value="Genomic_DNA"/>
</dbReference>
<protein>
    <recommendedName>
        <fullName evidence="3">MARVEL domain-containing protein</fullName>
    </recommendedName>
</protein>
<name>C3XUH8_BRAFL</name>
<evidence type="ECO:0000256" key="1">
    <source>
        <dbReference type="SAM" id="Phobius"/>
    </source>
</evidence>
<accession>C3XUH8</accession>
<feature type="transmembrane region" description="Helical" evidence="1">
    <location>
        <begin position="54"/>
        <end position="73"/>
    </location>
</feature>
<organism>
    <name type="scientific">Branchiostoma floridae</name>
    <name type="common">Florida lancelet</name>
    <name type="synonym">Amphioxus</name>
    <dbReference type="NCBI Taxonomy" id="7739"/>
    <lineage>
        <taxon>Eukaryota</taxon>
        <taxon>Metazoa</taxon>
        <taxon>Chordata</taxon>
        <taxon>Cephalochordata</taxon>
        <taxon>Leptocardii</taxon>
        <taxon>Amphioxiformes</taxon>
        <taxon>Branchiostomatidae</taxon>
        <taxon>Branchiostoma</taxon>
    </lineage>
</organism>
<evidence type="ECO:0000313" key="2">
    <source>
        <dbReference type="EMBL" id="EEN68552.1"/>
    </source>
</evidence>
<reference evidence="2" key="1">
    <citation type="journal article" date="2008" name="Nature">
        <title>The amphioxus genome and the evolution of the chordate karyotype.</title>
        <authorList>
            <consortium name="US DOE Joint Genome Institute (JGI-PGF)"/>
            <person name="Putnam N.H."/>
            <person name="Butts T."/>
            <person name="Ferrier D.E.K."/>
            <person name="Furlong R.F."/>
            <person name="Hellsten U."/>
            <person name="Kawashima T."/>
            <person name="Robinson-Rechavi M."/>
            <person name="Shoguchi E."/>
            <person name="Terry A."/>
            <person name="Yu J.-K."/>
            <person name="Benito-Gutierrez E.L."/>
            <person name="Dubchak I."/>
            <person name="Garcia-Fernandez J."/>
            <person name="Gibson-Brown J.J."/>
            <person name="Grigoriev I.V."/>
            <person name="Horton A.C."/>
            <person name="de Jong P.J."/>
            <person name="Jurka J."/>
            <person name="Kapitonov V.V."/>
            <person name="Kohara Y."/>
            <person name="Kuroki Y."/>
            <person name="Lindquist E."/>
            <person name="Lucas S."/>
            <person name="Osoegawa K."/>
            <person name="Pennacchio L.A."/>
            <person name="Salamov A.A."/>
            <person name="Satou Y."/>
            <person name="Sauka-Spengler T."/>
            <person name="Schmutz J."/>
            <person name="Shin-I T."/>
            <person name="Toyoda A."/>
            <person name="Bronner-Fraser M."/>
            <person name="Fujiyama A."/>
            <person name="Holland L.Z."/>
            <person name="Holland P.W.H."/>
            <person name="Satoh N."/>
            <person name="Rokhsar D.S."/>
        </authorList>
    </citation>
    <scope>NUCLEOTIDE SEQUENCE [LARGE SCALE GENOMIC DNA]</scope>
    <source>
        <strain evidence="2">S238N-H82</strain>
        <tissue evidence="2">Testes</tissue>
    </source>
</reference>
<feature type="transmembrane region" description="Helical" evidence="1">
    <location>
        <begin position="85"/>
        <end position="103"/>
    </location>
</feature>
<sequence length="138" mass="16008">MKIPKPPIDAAFLKSSLGLLKIFQMGWSLIAFILSDVRKHSEWGSISVRQEWDAYEAMSAFLFFSTLMLWVIFLASWHEVGPLSGINWLGLILAALCCFKFTLTSRQSYRKWHSLRPTPVIPYQDYQYSRLDQAEEDL</sequence>
<proteinExistence type="predicted"/>
<keyword evidence="1" id="KW-1133">Transmembrane helix</keyword>